<gene>
    <name evidence="1" type="ORF">CLODIP_2_CD05601</name>
</gene>
<protein>
    <submittedName>
        <fullName evidence="1">Uncharacterized protein</fullName>
    </submittedName>
</protein>
<proteinExistence type="predicted"/>
<evidence type="ECO:0000313" key="1">
    <source>
        <dbReference type="EMBL" id="CAB3388885.1"/>
    </source>
</evidence>
<comment type="caution">
    <text evidence="1">The sequence shown here is derived from an EMBL/GenBank/DDBJ whole genome shotgun (WGS) entry which is preliminary data.</text>
</comment>
<dbReference type="EMBL" id="CADEPI010000972">
    <property type="protein sequence ID" value="CAB3388885.1"/>
    <property type="molecule type" value="Genomic_DNA"/>
</dbReference>
<keyword evidence="2" id="KW-1185">Reference proteome</keyword>
<organism evidence="1 2">
    <name type="scientific">Cloeon dipterum</name>
    <dbReference type="NCBI Taxonomy" id="197152"/>
    <lineage>
        <taxon>Eukaryota</taxon>
        <taxon>Metazoa</taxon>
        <taxon>Ecdysozoa</taxon>
        <taxon>Arthropoda</taxon>
        <taxon>Hexapoda</taxon>
        <taxon>Insecta</taxon>
        <taxon>Pterygota</taxon>
        <taxon>Palaeoptera</taxon>
        <taxon>Ephemeroptera</taxon>
        <taxon>Pisciforma</taxon>
        <taxon>Baetidae</taxon>
        <taxon>Cloeon</taxon>
    </lineage>
</organism>
<accession>A0A8S1EER5</accession>
<name>A0A8S1EER5_9INSE</name>
<dbReference type="AlphaFoldDB" id="A0A8S1EER5"/>
<sequence length="103" mass="11743">MGEQWYSSGFQIVHSLLSSSTTPQQGELSLPLSCLYFQWLTRGNFPVTLCTLWVKQKPIVDDVVAYKLEQMSCSGLDSLQLEVHRSEKIGMQDYFVVLLTRPL</sequence>
<reference evidence="1 2" key="1">
    <citation type="submission" date="2020-04" db="EMBL/GenBank/DDBJ databases">
        <authorList>
            <person name="Alioto T."/>
            <person name="Alioto T."/>
            <person name="Gomez Garrido J."/>
        </authorList>
    </citation>
    <scope>NUCLEOTIDE SEQUENCE [LARGE SCALE GENOMIC DNA]</scope>
</reference>
<dbReference type="Proteomes" id="UP000494165">
    <property type="component" value="Unassembled WGS sequence"/>
</dbReference>
<evidence type="ECO:0000313" key="2">
    <source>
        <dbReference type="Proteomes" id="UP000494165"/>
    </source>
</evidence>